<evidence type="ECO:0000313" key="8">
    <source>
        <dbReference type="EMBL" id="KAF8396231.1"/>
    </source>
</evidence>
<dbReference type="PANTHER" id="PTHR13247:SF0">
    <property type="entry name" value="MITOCHONDRIAL FISSION 1 PROTEIN"/>
    <property type="match status" value="1"/>
</dbReference>
<gene>
    <name evidence="8" type="ORF">HHK36_017845</name>
</gene>
<keyword evidence="9" id="KW-1185">Reference proteome</keyword>
<dbReference type="Gene3D" id="1.25.40.10">
    <property type="entry name" value="Tetratricopeptide repeat domain"/>
    <property type="match status" value="1"/>
</dbReference>
<proteinExistence type="inferred from homology"/>
<evidence type="ECO:0000256" key="5">
    <source>
        <dbReference type="ARBA" id="ARBA00022989"/>
    </source>
</evidence>
<comment type="similarity">
    <text evidence="2">Belongs to the FIS1 family.</text>
</comment>
<evidence type="ECO:0000256" key="3">
    <source>
        <dbReference type="ARBA" id="ARBA00022692"/>
    </source>
</evidence>
<evidence type="ECO:0000256" key="7">
    <source>
        <dbReference type="ARBA" id="ARBA00023136"/>
    </source>
</evidence>
<dbReference type="SUPFAM" id="SSF48452">
    <property type="entry name" value="TPR-like"/>
    <property type="match status" value="1"/>
</dbReference>
<evidence type="ECO:0000256" key="4">
    <source>
        <dbReference type="ARBA" id="ARBA00022787"/>
    </source>
</evidence>
<dbReference type="GO" id="GO:0000266">
    <property type="term" value="P:mitochondrial fission"/>
    <property type="evidence" value="ECO:0007669"/>
    <property type="project" value="InterPro"/>
</dbReference>
<keyword evidence="3" id="KW-0812">Transmembrane</keyword>
<keyword evidence="5" id="KW-1133">Transmembrane helix</keyword>
<comment type="caution">
    <text evidence="8">The sequence shown here is derived from an EMBL/GenBank/DDBJ whole genome shotgun (WGS) entry which is preliminary data.</text>
</comment>
<dbReference type="InterPro" id="IPR028061">
    <property type="entry name" value="Fis1_TPR_C"/>
</dbReference>
<dbReference type="Proteomes" id="UP000655225">
    <property type="component" value="Unassembled WGS sequence"/>
</dbReference>
<keyword evidence="6" id="KW-0496">Mitochondrion</keyword>
<dbReference type="PANTHER" id="PTHR13247">
    <property type="entry name" value="TETRATRICOPEPTIDE REPEAT PROTEIN 11 TPR REPEAT PROTEIN 11"/>
    <property type="match status" value="1"/>
</dbReference>
<name>A0A834Z2S5_TETSI</name>
<comment type="subcellular location">
    <subcellularLocation>
        <location evidence="1">Mitochondrion outer membrane</location>
        <topology evidence="1">Single-pass membrane protein</topology>
    </subcellularLocation>
</comment>
<dbReference type="GO" id="GO:0000422">
    <property type="term" value="P:autophagy of mitochondrion"/>
    <property type="evidence" value="ECO:0007669"/>
    <property type="project" value="TreeGrafter"/>
</dbReference>
<dbReference type="EMBL" id="JABCRI010000012">
    <property type="protein sequence ID" value="KAF8396231.1"/>
    <property type="molecule type" value="Genomic_DNA"/>
</dbReference>
<keyword evidence="7" id="KW-0472">Membrane</keyword>
<evidence type="ECO:0000256" key="2">
    <source>
        <dbReference type="ARBA" id="ARBA00008937"/>
    </source>
</evidence>
<dbReference type="Pfam" id="PF14853">
    <property type="entry name" value="Fis1_TPR_C"/>
    <property type="match status" value="1"/>
</dbReference>
<dbReference type="Pfam" id="PF14852">
    <property type="entry name" value="Fis1_TPR_N"/>
    <property type="match status" value="1"/>
</dbReference>
<dbReference type="InterPro" id="IPR028058">
    <property type="entry name" value="Fis1_TPR_N"/>
</dbReference>
<accession>A0A834Z2S5</accession>
<dbReference type="InterPro" id="IPR016543">
    <property type="entry name" value="Fis1"/>
</dbReference>
<keyword evidence="4" id="KW-1000">Mitochondrion outer membrane</keyword>
<sequence>MEAKIGKFFDSVGSFFRGGDQIPWCDRDIIAANSLDKVRLDQSLEGLKEVVREEVGGNPVIFALEGVETSSASKSASGSSIEREGCEREVANDNGVSDELRNESIMRLSWALVHSRQPEDVQRGIAMLEALHFLLAFSLHGFIGLQYCLELNNSPLAALLANSSSPLQLREKLYLLAVGHYRSGDYSTSRQLVEQCLEVRSLIPALMW</sequence>
<dbReference type="GO" id="GO:0016559">
    <property type="term" value="P:peroxisome fission"/>
    <property type="evidence" value="ECO:0007669"/>
    <property type="project" value="TreeGrafter"/>
</dbReference>
<dbReference type="GO" id="GO:0005741">
    <property type="term" value="C:mitochondrial outer membrane"/>
    <property type="evidence" value="ECO:0007669"/>
    <property type="project" value="UniProtKB-SubCell"/>
</dbReference>
<protein>
    <submittedName>
        <fullName evidence="8">Uncharacterized protein</fullName>
    </submittedName>
</protein>
<dbReference type="InterPro" id="IPR011990">
    <property type="entry name" value="TPR-like_helical_dom_sf"/>
</dbReference>
<dbReference type="AlphaFoldDB" id="A0A834Z2S5"/>
<evidence type="ECO:0000313" key="9">
    <source>
        <dbReference type="Proteomes" id="UP000655225"/>
    </source>
</evidence>
<reference evidence="8 9" key="1">
    <citation type="submission" date="2020-04" db="EMBL/GenBank/DDBJ databases">
        <title>Plant Genome Project.</title>
        <authorList>
            <person name="Zhang R.-G."/>
        </authorList>
    </citation>
    <scope>NUCLEOTIDE SEQUENCE [LARGE SCALE GENOMIC DNA]</scope>
    <source>
        <strain evidence="8">YNK0</strain>
        <tissue evidence="8">Leaf</tissue>
    </source>
</reference>
<evidence type="ECO:0000256" key="1">
    <source>
        <dbReference type="ARBA" id="ARBA00004572"/>
    </source>
</evidence>
<dbReference type="OrthoDB" id="421154at2759"/>
<evidence type="ECO:0000256" key="6">
    <source>
        <dbReference type="ARBA" id="ARBA00023128"/>
    </source>
</evidence>
<organism evidence="8 9">
    <name type="scientific">Tetracentron sinense</name>
    <name type="common">Spur-leaf</name>
    <dbReference type="NCBI Taxonomy" id="13715"/>
    <lineage>
        <taxon>Eukaryota</taxon>
        <taxon>Viridiplantae</taxon>
        <taxon>Streptophyta</taxon>
        <taxon>Embryophyta</taxon>
        <taxon>Tracheophyta</taxon>
        <taxon>Spermatophyta</taxon>
        <taxon>Magnoliopsida</taxon>
        <taxon>Trochodendrales</taxon>
        <taxon>Trochodendraceae</taxon>
        <taxon>Tetracentron</taxon>
    </lineage>
</organism>
<dbReference type="GO" id="GO:0005778">
    <property type="term" value="C:peroxisomal membrane"/>
    <property type="evidence" value="ECO:0007669"/>
    <property type="project" value="TreeGrafter"/>
</dbReference>